<keyword evidence="1" id="KW-0472">Membrane</keyword>
<gene>
    <name evidence="2" type="ORF">KL86DPRO_50239</name>
</gene>
<proteinExistence type="predicted"/>
<feature type="transmembrane region" description="Helical" evidence="1">
    <location>
        <begin position="72"/>
        <end position="89"/>
    </location>
</feature>
<accession>A0A212KDF4</accession>
<keyword evidence="1" id="KW-1133">Transmembrane helix</keyword>
<organism evidence="2">
    <name type="scientific">uncultured delta proteobacterium</name>
    <dbReference type="NCBI Taxonomy" id="34034"/>
    <lineage>
        <taxon>Bacteria</taxon>
        <taxon>Deltaproteobacteria</taxon>
        <taxon>environmental samples</taxon>
    </lineage>
</organism>
<feature type="transmembrane region" description="Helical" evidence="1">
    <location>
        <begin position="94"/>
        <end position="116"/>
    </location>
</feature>
<evidence type="ECO:0000313" key="2">
    <source>
        <dbReference type="EMBL" id="SBW09667.1"/>
    </source>
</evidence>
<dbReference type="EMBL" id="FLUQ01000005">
    <property type="protein sequence ID" value="SBW09667.1"/>
    <property type="molecule type" value="Genomic_DNA"/>
</dbReference>
<feature type="transmembrane region" description="Helical" evidence="1">
    <location>
        <begin position="128"/>
        <end position="149"/>
    </location>
</feature>
<name>A0A212KDF4_9DELT</name>
<evidence type="ECO:0008006" key="3">
    <source>
        <dbReference type="Google" id="ProtNLM"/>
    </source>
</evidence>
<evidence type="ECO:0000256" key="1">
    <source>
        <dbReference type="SAM" id="Phobius"/>
    </source>
</evidence>
<protein>
    <recommendedName>
        <fullName evidence="3">Rod shape-determining protein MreD</fullName>
    </recommendedName>
</protein>
<dbReference type="AlphaFoldDB" id="A0A212KDF4"/>
<reference evidence="2" key="1">
    <citation type="submission" date="2016-04" db="EMBL/GenBank/DDBJ databases">
        <authorList>
            <person name="Evans L.H."/>
            <person name="Alamgir A."/>
            <person name="Owens N."/>
            <person name="Weber N.D."/>
            <person name="Virtaneva K."/>
            <person name="Barbian K."/>
            <person name="Babar A."/>
            <person name="Rosenke K."/>
        </authorList>
    </citation>
    <scope>NUCLEOTIDE SEQUENCE</scope>
    <source>
        <strain evidence="2">86</strain>
    </source>
</reference>
<sequence>MAFSPKPANILWWVVYYIAGMGLQLQFPGVDALAPAIMLSCQEGRPQQTAWLCLATILIQEGTGSLAFGNSLLWYGSLLLFFYVGRLFFVTGSLFFVVLLALVLGVAHSGILYVTSSLQGFEVDTYRLVQQAMAQALLIPPLYAAASLVRKRFLHYEYGI</sequence>
<keyword evidence="1" id="KW-0812">Transmembrane</keyword>